<dbReference type="EMBL" id="JBHRYF010000008">
    <property type="protein sequence ID" value="MFC3660626.1"/>
    <property type="molecule type" value="Genomic_DNA"/>
</dbReference>
<dbReference type="InterPro" id="IPR051011">
    <property type="entry name" value="Metal_resp_trans_reg"/>
</dbReference>
<dbReference type="PRINTS" id="PR00778">
    <property type="entry name" value="HTHARSR"/>
</dbReference>
<dbReference type="PANTHER" id="PTHR43132:SF2">
    <property type="entry name" value="ARSENICAL RESISTANCE OPERON REPRESSOR ARSR-RELATED"/>
    <property type="match status" value="1"/>
</dbReference>
<name>A0ABV7UUR9_9GAMM</name>
<dbReference type="InterPro" id="IPR011991">
    <property type="entry name" value="ArsR-like_HTH"/>
</dbReference>
<protein>
    <submittedName>
        <fullName evidence="5">ArsR/SmtB family transcription factor</fullName>
    </submittedName>
</protein>
<dbReference type="PANTHER" id="PTHR43132">
    <property type="entry name" value="ARSENICAL RESISTANCE OPERON REPRESSOR ARSR-RELATED"/>
    <property type="match status" value="1"/>
</dbReference>
<evidence type="ECO:0000256" key="3">
    <source>
        <dbReference type="ARBA" id="ARBA00023163"/>
    </source>
</evidence>
<dbReference type="RefSeq" id="WP_386710399.1">
    <property type="nucleotide sequence ID" value="NZ_JBHRYF010000008.1"/>
</dbReference>
<dbReference type="Gene3D" id="1.10.10.10">
    <property type="entry name" value="Winged helix-like DNA-binding domain superfamily/Winged helix DNA-binding domain"/>
    <property type="match status" value="1"/>
</dbReference>
<dbReference type="InterPro" id="IPR036390">
    <property type="entry name" value="WH_DNA-bd_sf"/>
</dbReference>
<dbReference type="CDD" id="cd00090">
    <property type="entry name" value="HTH_ARSR"/>
    <property type="match status" value="1"/>
</dbReference>
<organism evidence="5 6">
    <name type="scientific">Luteimonas notoginsengisoli</name>
    <dbReference type="NCBI Taxonomy" id="1578200"/>
    <lineage>
        <taxon>Bacteria</taxon>
        <taxon>Pseudomonadati</taxon>
        <taxon>Pseudomonadota</taxon>
        <taxon>Gammaproteobacteria</taxon>
        <taxon>Lysobacterales</taxon>
        <taxon>Lysobacteraceae</taxon>
        <taxon>Luteimonas</taxon>
    </lineage>
</organism>
<evidence type="ECO:0000259" key="4">
    <source>
        <dbReference type="PROSITE" id="PS50987"/>
    </source>
</evidence>
<accession>A0ABV7UUR9</accession>
<comment type="caution">
    <text evidence="5">The sequence shown here is derived from an EMBL/GenBank/DDBJ whole genome shotgun (WGS) entry which is preliminary data.</text>
</comment>
<evidence type="ECO:0000313" key="5">
    <source>
        <dbReference type="EMBL" id="MFC3660626.1"/>
    </source>
</evidence>
<dbReference type="Proteomes" id="UP001595724">
    <property type="component" value="Unassembled WGS sequence"/>
</dbReference>
<keyword evidence="6" id="KW-1185">Reference proteome</keyword>
<evidence type="ECO:0000256" key="1">
    <source>
        <dbReference type="ARBA" id="ARBA00023015"/>
    </source>
</evidence>
<reference evidence="6" key="1">
    <citation type="journal article" date="2019" name="Int. J. Syst. Evol. Microbiol.">
        <title>The Global Catalogue of Microorganisms (GCM) 10K type strain sequencing project: providing services to taxonomists for standard genome sequencing and annotation.</title>
        <authorList>
            <consortium name="The Broad Institute Genomics Platform"/>
            <consortium name="The Broad Institute Genome Sequencing Center for Infectious Disease"/>
            <person name="Wu L."/>
            <person name="Ma J."/>
        </authorList>
    </citation>
    <scope>NUCLEOTIDE SEQUENCE [LARGE SCALE GENOMIC DNA]</scope>
    <source>
        <strain evidence="6">KCTC 42211</strain>
    </source>
</reference>
<feature type="domain" description="HTH arsR-type" evidence="4">
    <location>
        <begin position="10"/>
        <end position="103"/>
    </location>
</feature>
<proteinExistence type="predicted"/>
<dbReference type="InterPro" id="IPR036388">
    <property type="entry name" value="WH-like_DNA-bd_sf"/>
</dbReference>
<dbReference type="Pfam" id="PF01022">
    <property type="entry name" value="HTH_5"/>
    <property type="match status" value="1"/>
</dbReference>
<dbReference type="SUPFAM" id="SSF46785">
    <property type="entry name" value="Winged helix' DNA-binding domain"/>
    <property type="match status" value="1"/>
</dbReference>
<gene>
    <name evidence="5" type="ORF">ACFOM9_11160</name>
</gene>
<evidence type="ECO:0000256" key="2">
    <source>
        <dbReference type="ARBA" id="ARBA00023125"/>
    </source>
</evidence>
<dbReference type="NCBIfam" id="NF033788">
    <property type="entry name" value="HTH_metalloreg"/>
    <property type="match status" value="1"/>
</dbReference>
<dbReference type="InterPro" id="IPR001845">
    <property type="entry name" value="HTH_ArsR_DNA-bd_dom"/>
</dbReference>
<evidence type="ECO:0000313" key="6">
    <source>
        <dbReference type="Proteomes" id="UP001595724"/>
    </source>
</evidence>
<keyword evidence="2" id="KW-0238">DNA-binding</keyword>
<keyword evidence="1" id="KW-0805">Transcription regulation</keyword>
<dbReference type="SMART" id="SM00418">
    <property type="entry name" value="HTH_ARSR"/>
    <property type="match status" value="1"/>
</dbReference>
<sequence length="103" mass="11502">MPNPRPRDRDFRQGAADAAAMLRTLGHEQRLLVLCLLIERGELSVGQLLAQVELSQSALSQHLARMREDGLVACRREAQTVHYRIADPRVETLVAALKSVFCP</sequence>
<keyword evidence="3" id="KW-0804">Transcription</keyword>
<dbReference type="PROSITE" id="PS50987">
    <property type="entry name" value="HTH_ARSR_2"/>
    <property type="match status" value="1"/>
</dbReference>